<keyword evidence="2 7" id="KW-0378">Hydrolase</keyword>
<dbReference type="STRING" id="379508.A5E691"/>
<dbReference type="FunFam" id="3.20.20.190:FF:000039">
    <property type="entry name" value="Phosphoinositide phospholipase C"/>
    <property type="match status" value="1"/>
</dbReference>
<dbReference type="Pfam" id="PF00387">
    <property type="entry name" value="PI-PLC-Y"/>
    <property type="match status" value="1"/>
</dbReference>
<evidence type="ECO:0000256" key="2">
    <source>
        <dbReference type="ARBA" id="ARBA00022801"/>
    </source>
</evidence>
<dbReference type="SMART" id="SM00148">
    <property type="entry name" value="PLCXc"/>
    <property type="match status" value="1"/>
</dbReference>
<dbReference type="InParanoid" id="A5E691"/>
<evidence type="ECO:0000259" key="8">
    <source>
        <dbReference type="PROSITE" id="PS50004"/>
    </source>
</evidence>
<dbReference type="OrthoDB" id="269822at2759"/>
<dbReference type="CDD" id="cd08598">
    <property type="entry name" value="PI-PLC1c_yeast"/>
    <property type="match status" value="1"/>
</dbReference>
<sequence>MLNQQNLATPPQSPPQSLLYFSHPLTDYYISSSHNTYLIGRQVGGESSLEGYIKALKKGCRCVEIDVWDGSGGGASSLVLDGNSANTNTNGGTSAATIAVVAEPVVNHGRTFTKSIKFSDVIRTIKEYAFESSPYPVILSLEINCSANYQRSVVTIIKETLGKSLVTETINEYSILPSPEDLKYRFLVKVKKTSPFKDLFETEDGSYTTSTTTPTSFSEDNCNININGNNKLQSGLGIGGLRRVTAPKIIDVLSELGVYIQGIKFRNFSLPESKVYNHCFSLSEKATNKMLKDEVKRTSLDKHNRKYFLRVYPSRFRLKSSNFIPINYWKIGVQMVATNWQTYDLGQQLNEAMFEDPHNKSGYVLKPSYLRKPIIKSSKFYKMPSPPAEKIKFSITIVGAHELPTSTYADVLNPFVTVEVIGADSIESDTEEGELGKRTRVINNNGFSPIWDETFNGEITGLRDFIFVKFVVGSYSTPWSESSKFDTHTPATVAMVVTKLDHLQQGYQHLHLKDPFGERLPFSSLFVKVSYEYNANLM</sequence>
<dbReference type="AlphaFoldDB" id="A5E691"/>
<dbReference type="InterPro" id="IPR000909">
    <property type="entry name" value="PLipase_C_PInositol-sp_X_dom"/>
</dbReference>
<dbReference type="Pfam" id="PF00168">
    <property type="entry name" value="C2"/>
    <property type="match status" value="1"/>
</dbReference>
<dbReference type="PROSITE" id="PS50007">
    <property type="entry name" value="PIPLC_X_DOMAIN"/>
    <property type="match status" value="1"/>
</dbReference>
<dbReference type="CDD" id="cd00275">
    <property type="entry name" value="C2_PLC_like"/>
    <property type="match status" value="1"/>
</dbReference>
<dbReference type="PROSITE" id="PS50008">
    <property type="entry name" value="PIPLC_Y_DOMAIN"/>
    <property type="match status" value="1"/>
</dbReference>
<dbReference type="PANTHER" id="PTHR10336">
    <property type="entry name" value="PHOSPHOINOSITIDE-SPECIFIC PHOSPHOLIPASE C FAMILY PROTEIN"/>
    <property type="match status" value="1"/>
</dbReference>
<keyword evidence="5" id="KW-0807">Transducer</keyword>
<dbReference type="Proteomes" id="UP000001996">
    <property type="component" value="Unassembled WGS sequence"/>
</dbReference>
<dbReference type="PANTHER" id="PTHR10336:SF36">
    <property type="entry name" value="1-PHOSPHATIDYLINOSITOL 4,5-BISPHOSPHATE PHOSPHODIESTERASE BETA-4"/>
    <property type="match status" value="1"/>
</dbReference>
<protein>
    <recommendedName>
        <fullName evidence="7">Phosphoinositide phospholipase C</fullName>
        <ecNumber evidence="7">3.1.4.11</ecNumber>
    </recommendedName>
</protein>
<accession>A5E691</accession>
<dbReference type="InterPro" id="IPR035892">
    <property type="entry name" value="C2_domain_sf"/>
</dbReference>
<evidence type="ECO:0000313" key="10">
    <source>
        <dbReference type="EMBL" id="EDK46949.1"/>
    </source>
</evidence>
<evidence type="ECO:0000256" key="1">
    <source>
        <dbReference type="ARBA" id="ARBA00001195"/>
    </source>
</evidence>
<name>A5E691_LODEL</name>
<evidence type="ECO:0000256" key="3">
    <source>
        <dbReference type="ARBA" id="ARBA00022963"/>
    </source>
</evidence>
<dbReference type="PROSITE" id="PS50004">
    <property type="entry name" value="C2"/>
    <property type="match status" value="1"/>
</dbReference>
<evidence type="ECO:0000259" key="9">
    <source>
        <dbReference type="PROSITE" id="PS50008"/>
    </source>
</evidence>
<dbReference type="InterPro" id="IPR001711">
    <property type="entry name" value="PLipase_C_Pinositol-sp_Y"/>
</dbReference>
<dbReference type="KEGG" id="lel:PVL30_005266"/>
<dbReference type="FunCoup" id="A5E691">
    <property type="interactions" value="320"/>
</dbReference>
<dbReference type="HOGENOM" id="CLU_002738_3_2_1"/>
<reference evidence="10 11" key="1">
    <citation type="journal article" date="2009" name="Nature">
        <title>Evolution of pathogenicity and sexual reproduction in eight Candida genomes.</title>
        <authorList>
            <person name="Butler G."/>
            <person name="Rasmussen M.D."/>
            <person name="Lin M.F."/>
            <person name="Santos M.A."/>
            <person name="Sakthikumar S."/>
            <person name="Munro C.A."/>
            <person name="Rheinbay E."/>
            <person name="Grabherr M."/>
            <person name="Forche A."/>
            <person name="Reedy J.L."/>
            <person name="Agrafioti I."/>
            <person name="Arnaud M.B."/>
            <person name="Bates S."/>
            <person name="Brown A.J."/>
            <person name="Brunke S."/>
            <person name="Costanzo M.C."/>
            <person name="Fitzpatrick D.A."/>
            <person name="de Groot P.W."/>
            <person name="Harris D."/>
            <person name="Hoyer L.L."/>
            <person name="Hube B."/>
            <person name="Klis F.M."/>
            <person name="Kodira C."/>
            <person name="Lennard N."/>
            <person name="Logue M.E."/>
            <person name="Martin R."/>
            <person name="Neiman A.M."/>
            <person name="Nikolaou E."/>
            <person name="Quail M.A."/>
            <person name="Quinn J."/>
            <person name="Santos M.C."/>
            <person name="Schmitzberger F.F."/>
            <person name="Sherlock G."/>
            <person name="Shah P."/>
            <person name="Silverstein K.A."/>
            <person name="Skrzypek M.S."/>
            <person name="Soll D."/>
            <person name="Staggs R."/>
            <person name="Stansfield I."/>
            <person name="Stumpf M.P."/>
            <person name="Sudbery P.E."/>
            <person name="Srikantha T."/>
            <person name="Zeng Q."/>
            <person name="Berman J."/>
            <person name="Berriman M."/>
            <person name="Heitman J."/>
            <person name="Gow N.A."/>
            <person name="Lorenz M.C."/>
            <person name="Birren B.W."/>
            <person name="Kellis M."/>
            <person name="Cuomo C.A."/>
        </authorList>
    </citation>
    <scope>NUCLEOTIDE SEQUENCE [LARGE SCALE GENOMIC DNA]</scope>
    <source>
        <strain evidence="11">ATCC 11503 / BCRC 21390 / CBS 2605 / JCM 1781 / NBRC 1676 / NRRL YB-4239</strain>
    </source>
</reference>
<evidence type="ECO:0000256" key="7">
    <source>
        <dbReference type="RuleBase" id="RU361133"/>
    </source>
</evidence>
<dbReference type="VEuPathDB" id="FungiDB:LELG_05130"/>
<evidence type="ECO:0000256" key="5">
    <source>
        <dbReference type="ARBA" id="ARBA00023224"/>
    </source>
</evidence>
<dbReference type="Gene3D" id="2.60.40.150">
    <property type="entry name" value="C2 domain"/>
    <property type="match status" value="1"/>
</dbReference>
<gene>
    <name evidence="10" type="ORF">LELG_05130</name>
</gene>
<organism evidence="10 11">
    <name type="scientific">Lodderomyces elongisporus (strain ATCC 11503 / CBS 2605 / JCM 1781 / NBRC 1676 / NRRL YB-4239)</name>
    <name type="common">Yeast</name>
    <name type="synonym">Saccharomyces elongisporus</name>
    <dbReference type="NCBI Taxonomy" id="379508"/>
    <lineage>
        <taxon>Eukaryota</taxon>
        <taxon>Fungi</taxon>
        <taxon>Dikarya</taxon>
        <taxon>Ascomycota</taxon>
        <taxon>Saccharomycotina</taxon>
        <taxon>Pichiomycetes</taxon>
        <taxon>Debaryomycetaceae</taxon>
        <taxon>Candida/Lodderomyces clade</taxon>
        <taxon>Lodderomyces</taxon>
    </lineage>
</organism>
<dbReference type="GeneID" id="5230721"/>
<keyword evidence="4 7" id="KW-0443">Lipid metabolism</keyword>
<dbReference type="InterPro" id="IPR017946">
    <property type="entry name" value="PLC-like_Pdiesterase_TIM-brl"/>
</dbReference>
<dbReference type="GO" id="GO:0051209">
    <property type="term" value="P:release of sequestered calcium ion into cytosol"/>
    <property type="evidence" value="ECO:0007669"/>
    <property type="project" value="TreeGrafter"/>
</dbReference>
<keyword evidence="3 7" id="KW-0442">Lipid degradation</keyword>
<dbReference type="GO" id="GO:0048015">
    <property type="term" value="P:phosphatidylinositol-mediated signaling"/>
    <property type="evidence" value="ECO:0007669"/>
    <property type="project" value="TreeGrafter"/>
</dbReference>
<dbReference type="SUPFAM" id="SSF49562">
    <property type="entry name" value="C2 domain (Calcium/lipid-binding domain, CaLB)"/>
    <property type="match status" value="1"/>
</dbReference>
<dbReference type="GO" id="GO:0016042">
    <property type="term" value="P:lipid catabolic process"/>
    <property type="evidence" value="ECO:0007669"/>
    <property type="project" value="UniProtKB-KW"/>
</dbReference>
<evidence type="ECO:0000256" key="4">
    <source>
        <dbReference type="ARBA" id="ARBA00023098"/>
    </source>
</evidence>
<evidence type="ECO:0000313" key="11">
    <source>
        <dbReference type="Proteomes" id="UP000001996"/>
    </source>
</evidence>
<dbReference type="SMART" id="SM00239">
    <property type="entry name" value="C2"/>
    <property type="match status" value="1"/>
</dbReference>
<dbReference type="Gene3D" id="3.20.20.190">
    <property type="entry name" value="Phosphatidylinositol (PI) phosphodiesterase"/>
    <property type="match status" value="1"/>
</dbReference>
<dbReference type="eggNOG" id="KOG0169">
    <property type="taxonomic scope" value="Eukaryota"/>
</dbReference>
<dbReference type="OMA" id="EGEAHMT"/>
<evidence type="ECO:0000256" key="6">
    <source>
        <dbReference type="ARBA" id="ARBA00059664"/>
    </source>
</evidence>
<comment type="catalytic activity">
    <reaction evidence="1 7">
        <text>a 1,2-diacyl-sn-glycero-3-phospho-(1D-myo-inositol-4,5-bisphosphate) + H2O = 1D-myo-inositol 1,4,5-trisphosphate + a 1,2-diacyl-sn-glycerol + H(+)</text>
        <dbReference type="Rhea" id="RHEA:33179"/>
        <dbReference type="ChEBI" id="CHEBI:15377"/>
        <dbReference type="ChEBI" id="CHEBI:15378"/>
        <dbReference type="ChEBI" id="CHEBI:17815"/>
        <dbReference type="ChEBI" id="CHEBI:58456"/>
        <dbReference type="ChEBI" id="CHEBI:203600"/>
        <dbReference type="EC" id="3.1.4.11"/>
    </reaction>
</comment>
<dbReference type="SUPFAM" id="SSF51695">
    <property type="entry name" value="PLC-like phosphodiesterases"/>
    <property type="match status" value="1"/>
</dbReference>
<comment type="function">
    <text evidence="6">The production of the second messenger molecules diacylglycerol (DAG) and inositol 1,4,5-trisphosphate (IP3) is mediated by activated phosphatidylinositol-specific phospholipase C enzymes.</text>
</comment>
<dbReference type="EC" id="3.1.4.11" evidence="7"/>
<dbReference type="SMART" id="SM00149">
    <property type="entry name" value="PLCYc"/>
    <property type="match status" value="1"/>
</dbReference>
<dbReference type="PRINTS" id="PR00390">
    <property type="entry name" value="PHPHLIPASEC"/>
</dbReference>
<dbReference type="Pfam" id="PF00388">
    <property type="entry name" value="PI-PLC-X"/>
    <property type="match status" value="1"/>
</dbReference>
<dbReference type="InterPro" id="IPR000008">
    <property type="entry name" value="C2_dom"/>
</dbReference>
<feature type="domain" description="C2" evidence="8">
    <location>
        <begin position="371"/>
        <end position="514"/>
    </location>
</feature>
<dbReference type="GO" id="GO:0004435">
    <property type="term" value="F:phosphatidylinositol-4,5-bisphosphate phospholipase C activity"/>
    <property type="evidence" value="ECO:0007669"/>
    <property type="project" value="UniProtKB-EC"/>
</dbReference>
<proteinExistence type="predicted"/>
<dbReference type="EMBL" id="CH981531">
    <property type="protein sequence ID" value="EDK46949.1"/>
    <property type="molecule type" value="Genomic_DNA"/>
</dbReference>
<dbReference type="InterPro" id="IPR001192">
    <property type="entry name" value="PI-PLC_fam"/>
</dbReference>
<keyword evidence="11" id="KW-1185">Reference proteome</keyword>
<feature type="domain" description="PI-PLC Y-box" evidence="9">
    <location>
        <begin position="253"/>
        <end position="371"/>
    </location>
</feature>